<evidence type="ECO:0000313" key="2">
    <source>
        <dbReference type="EMBL" id="TBU60742.1"/>
    </source>
</evidence>
<accession>A0A4Q9Q0Q7</accession>
<dbReference type="EMBL" id="ML145102">
    <property type="protein sequence ID" value="TBU60742.1"/>
    <property type="molecule type" value="Genomic_DNA"/>
</dbReference>
<feature type="compositionally biased region" description="Polar residues" evidence="1">
    <location>
        <begin position="166"/>
        <end position="175"/>
    </location>
</feature>
<evidence type="ECO:0000313" key="3">
    <source>
        <dbReference type="Proteomes" id="UP000292082"/>
    </source>
</evidence>
<dbReference type="Proteomes" id="UP000292082">
    <property type="component" value="Unassembled WGS sequence"/>
</dbReference>
<keyword evidence="3" id="KW-1185">Reference proteome</keyword>
<organism evidence="2 3">
    <name type="scientific">Dichomitus squalens</name>
    <dbReference type="NCBI Taxonomy" id="114155"/>
    <lineage>
        <taxon>Eukaryota</taxon>
        <taxon>Fungi</taxon>
        <taxon>Dikarya</taxon>
        <taxon>Basidiomycota</taxon>
        <taxon>Agaricomycotina</taxon>
        <taxon>Agaricomycetes</taxon>
        <taxon>Polyporales</taxon>
        <taxon>Polyporaceae</taxon>
        <taxon>Dichomitus</taxon>
    </lineage>
</organism>
<sequence length="206" mass="23710">MHSNHKQIPPLNRCIAISAQAFHCSNKAPHPQPYCTEHADECRALEKRLTEITKQTWRRRDVVRDLIAEEWERDEFVDDRYAGDEQDVRSYLESIDDQIGVMVALKTRFFSRNEGTVSMDVLKEWKWRAVVVLSDLGRPMAAEGEWDYHDDYHDSRDFDAYTMYTSDDSSASSEGTHPMEDPATGTVARNEGWIAGIIRAVIKALM</sequence>
<proteinExistence type="predicted"/>
<protein>
    <submittedName>
        <fullName evidence="2">Uncharacterized protein</fullName>
    </submittedName>
</protein>
<gene>
    <name evidence="2" type="ORF">BD310DRAFT_921976</name>
</gene>
<feature type="region of interest" description="Disordered" evidence="1">
    <location>
        <begin position="166"/>
        <end position="185"/>
    </location>
</feature>
<reference evidence="2 3" key="1">
    <citation type="submission" date="2019-01" db="EMBL/GenBank/DDBJ databases">
        <title>Draft genome sequences of three monokaryotic isolates of the white-rot basidiomycete fungus Dichomitus squalens.</title>
        <authorList>
            <consortium name="DOE Joint Genome Institute"/>
            <person name="Lopez S.C."/>
            <person name="Andreopoulos B."/>
            <person name="Pangilinan J."/>
            <person name="Lipzen A."/>
            <person name="Riley R."/>
            <person name="Ahrendt S."/>
            <person name="Ng V."/>
            <person name="Barry K."/>
            <person name="Daum C."/>
            <person name="Grigoriev I.V."/>
            <person name="Hilden K.S."/>
            <person name="Makela M.R."/>
            <person name="de Vries R.P."/>
        </authorList>
    </citation>
    <scope>NUCLEOTIDE SEQUENCE [LARGE SCALE GENOMIC DNA]</scope>
    <source>
        <strain evidence="2 3">CBS 464.89</strain>
    </source>
</reference>
<evidence type="ECO:0000256" key="1">
    <source>
        <dbReference type="SAM" id="MobiDB-lite"/>
    </source>
</evidence>
<name>A0A4Q9Q0Q7_9APHY</name>
<dbReference type="AlphaFoldDB" id="A0A4Q9Q0Q7"/>